<evidence type="ECO:0000256" key="8">
    <source>
        <dbReference type="ARBA" id="ARBA00023098"/>
    </source>
</evidence>
<dbReference type="Gene3D" id="2.102.10.10">
    <property type="entry name" value="Rieske [2Fe-2S] iron-sulphur domain"/>
    <property type="match status" value="1"/>
</dbReference>
<dbReference type="InterPro" id="IPR036922">
    <property type="entry name" value="Rieske_2Fe-2S_sf"/>
</dbReference>
<dbReference type="OrthoDB" id="5243643at2"/>
<comment type="caution">
    <text evidence="13">The sequence shown here is derived from an EMBL/GenBank/DDBJ whole genome shotgun (WGS) entry which is preliminary data.</text>
</comment>
<accession>A0A1W0ARH3</accession>
<dbReference type="AlphaFoldDB" id="A0A1W0ARH3"/>
<dbReference type="InterPro" id="IPR050584">
    <property type="entry name" value="Cholesterol_7-desaturase"/>
</dbReference>
<dbReference type="GO" id="GO:0008203">
    <property type="term" value="P:cholesterol metabolic process"/>
    <property type="evidence" value="ECO:0007669"/>
    <property type="project" value="InterPro"/>
</dbReference>
<evidence type="ECO:0000256" key="4">
    <source>
        <dbReference type="ARBA" id="ARBA00022963"/>
    </source>
</evidence>
<evidence type="ECO:0000256" key="7">
    <source>
        <dbReference type="ARBA" id="ARBA00023014"/>
    </source>
</evidence>
<keyword evidence="3" id="KW-0479">Metal-binding</keyword>
<dbReference type="SUPFAM" id="SSF50022">
    <property type="entry name" value="ISP domain"/>
    <property type="match status" value="1"/>
</dbReference>
<dbReference type="Proteomes" id="UP000188836">
    <property type="component" value="Unassembled WGS sequence"/>
</dbReference>
<dbReference type="GO" id="GO:0016042">
    <property type="term" value="P:lipid catabolic process"/>
    <property type="evidence" value="ECO:0007669"/>
    <property type="project" value="UniProtKB-KW"/>
</dbReference>
<organism evidence="13 14">
    <name type="scientific">Nocardia donostiensis</name>
    <dbReference type="NCBI Taxonomy" id="1538463"/>
    <lineage>
        <taxon>Bacteria</taxon>
        <taxon>Bacillati</taxon>
        <taxon>Actinomycetota</taxon>
        <taxon>Actinomycetes</taxon>
        <taxon>Mycobacteriales</taxon>
        <taxon>Nocardiaceae</taxon>
        <taxon>Nocardia</taxon>
    </lineage>
</organism>
<evidence type="ECO:0000256" key="6">
    <source>
        <dbReference type="ARBA" id="ARBA00023004"/>
    </source>
</evidence>
<dbReference type="GO" id="GO:0046872">
    <property type="term" value="F:metal ion binding"/>
    <property type="evidence" value="ECO:0007669"/>
    <property type="project" value="UniProtKB-KW"/>
</dbReference>
<gene>
    <name evidence="13" type="ORF">B0T46_25180</name>
</gene>
<keyword evidence="8" id="KW-0443">Lipid metabolism</keyword>
<dbReference type="GO" id="GO:0004497">
    <property type="term" value="F:monooxygenase activity"/>
    <property type="evidence" value="ECO:0007669"/>
    <property type="project" value="UniProtKB-ARBA"/>
</dbReference>
<dbReference type="STRING" id="1538463.B0T36_23020"/>
<keyword evidence="2" id="KW-0001">2Fe-2S</keyword>
<evidence type="ECO:0000256" key="5">
    <source>
        <dbReference type="ARBA" id="ARBA00023002"/>
    </source>
</evidence>
<evidence type="ECO:0000313" key="13">
    <source>
        <dbReference type="EMBL" id="ONM46034.1"/>
    </source>
</evidence>
<keyword evidence="5" id="KW-0560">Oxidoreductase</keyword>
<feature type="domain" description="Rieske" evidence="12">
    <location>
        <begin position="26"/>
        <end position="129"/>
    </location>
</feature>
<sequence>MTATSKPDEVRTIDSGQNPTRFARGWHCLGVARAFQDGQPHEIKAFGTTLVVFMSESDGKLNVLDAYCRHMGGNLAHGTVKGDSIACPFHDWRWGGNGRCTAIPYARRVPPLARTRAWVTLERNGLLFVWNDPQGNPPPDNVTIPHINGYGSSEWTEWSWNSTLIEGSNCREVIDNLVDMAHFFYVHYNMPTYFKNVFEGQVATQYMGSVPRRDVTAGTTYDGDTELDSWASYYGPSFMMNGQKLMVEGQEIEGMLINCHYPVTPDSFVLQYGAIVKKRPDVPDDIAQQTATAFADSLETVFLQDVPIWRHKTRIDNPLLCEEDGPVYQLRRWYQQFYVDVEDITPDMTNRYEFEVDVTRAVQAWEAEVADNIAQGRTLDMSGANNA</sequence>
<dbReference type="PANTHER" id="PTHR21266">
    <property type="entry name" value="IRON-SULFUR DOMAIN CONTAINING PROTEIN"/>
    <property type="match status" value="1"/>
</dbReference>
<comment type="subunit">
    <text evidence="11">Homotrimer. The two-component system 3-ketosteroid-9-alpha-monooxygenase is composed of an oxygenase component KshA and a reductase component KshB.</text>
</comment>
<dbReference type="GO" id="GO:0016705">
    <property type="term" value="F:oxidoreductase activity, acting on paired donors, with incorporation or reduction of molecular oxygen"/>
    <property type="evidence" value="ECO:0007669"/>
    <property type="project" value="UniProtKB-ARBA"/>
</dbReference>
<evidence type="ECO:0000256" key="9">
    <source>
        <dbReference type="ARBA" id="ARBA00023221"/>
    </source>
</evidence>
<keyword evidence="14" id="KW-1185">Reference proteome</keyword>
<evidence type="ECO:0000256" key="10">
    <source>
        <dbReference type="ARBA" id="ARBA00030944"/>
    </source>
</evidence>
<dbReference type="SUPFAM" id="SSF55961">
    <property type="entry name" value="Bet v1-like"/>
    <property type="match status" value="1"/>
</dbReference>
<dbReference type="InterPro" id="IPR045605">
    <property type="entry name" value="KshA-like_C"/>
</dbReference>
<keyword evidence="7" id="KW-0411">Iron-sulfur</keyword>
<keyword evidence="4" id="KW-0442">Lipid degradation</keyword>
<evidence type="ECO:0000256" key="1">
    <source>
        <dbReference type="ARBA" id="ARBA00001962"/>
    </source>
</evidence>
<dbReference type="Pfam" id="PF00355">
    <property type="entry name" value="Rieske"/>
    <property type="match status" value="1"/>
</dbReference>
<dbReference type="PROSITE" id="PS51296">
    <property type="entry name" value="RIESKE"/>
    <property type="match status" value="1"/>
</dbReference>
<evidence type="ECO:0000259" key="12">
    <source>
        <dbReference type="PROSITE" id="PS51296"/>
    </source>
</evidence>
<dbReference type="EMBL" id="MUMY01000035">
    <property type="protein sequence ID" value="ONM46034.1"/>
    <property type="molecule type" value="Genomic_DNA"/>
</dbReference>
<reference evidence="13 14" key="1">
    <citation type="journal article" date="2016" name="Antonie Van Leeuwenhoek">
        <title>Nocardia donostiensis sp. nov., isolated from human respiratory specimens.</title>
        <authorList>
            <person name="Ercibengoa M."/>
            <person name="Bell M."/>
            <person name="Marimon J.M."/>
            <person name="Humrighouse B."/>
            <person name="Klenk H.P."/>
            <person name="Potter G."/>
            <person name="Perez-Trallero E."/>
        </authorList>
    </citation>
    <scope>NUCLEOTIDE SEQUENCE [LARGE SCALE GENOMIC DNA]</scope>
    <source>
        <strain evidence="13 14">X1655</strain>
    </source>
</reference>
<dbReference type="GO" id="GO:0051537">
    <property type="term" value="F:2 iron, 2 sulfur cluster binding"/>
    <property type="evidence" value="ECO:0007669"/>
    <property type="project" value="UniProtKB-KW"/>
</dbReference>
<dbReference type="Pfam" id="PF19298">
    <property type="entry name" value="KshA_C"/>
    <property type="match status" value="1"/>
</dbReference>
<comment type="cofactor">
    <cofactor evidence="1">
        <name>Fe cation</name>
        <dbReference type="ChEBI" id="CHEBI:24875"/>
    </cofactor>
</comment>
<evidence type="ECO:0000256" key="3">
    <source>
        <dbReference type="ARBA" id="ARBA00022723"/>
    </source>
</evidence>
<evidence type="ECO:0000256" key="11">
    <source>
        <dbReference type="ARBA" id="ARBA00046982"/>
    </source>
</evidence>
<protein>
    <recommendedName>
        <fullName evidence="10">Rieske-type oxygenase</fullName>
    </recommendedName>
</protein>
<dbReference type="InterPro" id="IPR017941">
    <property type="entry name" value="Rieske_2Fe-2S"/>
</dbReference>
<keyword evidence="6" id="KW-0408">Iron</keyword>
<dbReference type="CDD" id="cd03531">
    <property type="entry name" value="Rieske_RO_Alpha_KSH"/>
    <property type="match status" value="1"/>
</dbReference>
<evidence type="ECO:0000256" key="2">
    <source>
        <dbReference type="ARBA" id="ARBA00022714"/>
    </source>
</evidence>
<dbReference type="RefSeq" id="WP_077121770.1">
    <property type="nucleotide sequence ID" value="NZ_LOKT01000019.1"/>
</dbReference>
<evidence type="ECO:0000313" key="14">
    <source>
        <dbReference type="Proteomes" id="UP000188836"/>
    </source>
</evidence>
<proteinExistence type="predicted"/>
<dbReference type="Gene3D" id="3.90.380.10">
    <property type="entry name" value="Naphthalene 1,2-dioxygenase Alpha Subunit, Chain A, domain 1"/>
    <property type="match status" value="1"/>
</dbReference>
<name>A0A1W0ARH3_9NOCA</name>
<dbReference type="PANTHER" id="PTHR21266:SF60">
    <property type="entry name" value="3-KETOSTEROID-9-ALPHA-MONOOXYGENASE, OXYGENASE COMPONENT"/>
    <property type="match status" value="1"/>
</dbReference>
<keyword evidence="9" id="KW-0753">Steroid metabolism</keyword>